<protein>
    <recommendedName>
        <fullName evidence="3">DUF951 domain-containing protein</fullName>
    </recommendedName>
</protein>
<gene>
    <name evidence="1" type="ORF">H0A61_00995</name>
</gene>
<keyword evidence="2" id="KW-1185">Reference proteome</keyword>
<evidence type="ECO:0008006" key="3">
    <source>
        <dbReference type="Google" id="ProtNLM"/>
    </source>
</evidence>
<dbReference type="InterPro" id="IPR009296">
    <property type="entry name" value="DUF951"/>
</dbReference>
<dbReference type="EMBL" id="CP059066">
    <property type="protein sequence ID" value="QSQ08657.1"/>
    <property type="molecule type" value="Genomic_DNA"/>
</dbReference>
<reference evidence="1" key="1">
    <citation type="submission" date="2020-07" db="EMBL/GenBank/DDBJ databases">
        <title>Koleobacter methoxysyntrophicus gen. nov., sp. nov., a novel anaerobic bacterium isolated from deep subsurface oil field and proposal of Koleobacterales ord. nov. in the phylum Firmicutes.</title>
        <authorList>
            <person name="Sakamoto S."/>
            <person name="Tamaki H."/>
        </authorList>
    </citation>
    <scope>NUCLEOTIDE SEQUENCE</scope>
    <source>
        <strain evidence="1">NRmbB1</strain>
    </source>
</reference>
<organism evidence="1 2">
    <name type="scientific">Koleobacter methoxysyntrophicus</name>
    <dbReference type="NCBI Taxonomy" id="2751313"/>
    <lineage>
        <taxon>Bacteria</taxon>
        <taxon>Bacillati</taxon>
        <taxon>Bacillota</taxon>
        <taxon>Clostridia</taxon>
        <taxon>Koleobacterales</taxon>
        <taxon>Koleobacteraceae</taxon>
        <taxon>Koleobacter</taxon>
    </lineage>
</organism>
<dbReference type="PANTHER" id="PTHR38455:SF1">
    <property type="entry name" value="DUF951 DOMAIN-CONTAINING PROTEIN"/>
    <property type="match status" value="1"/>
</dbReference>
<proteinExistence type="predicted"/>
<dbReference type="Proteomes" id="UP000662904">
    <property type="component" value="Chromosome"/>
</dbReference>
<accession>A0A8A0RMH3</accession>
<dbReference type="PIRSF" id="PIRSF037263">
    <property type="entry name" value="DUF951_bac"/>
    <property type="match status" value="1"/>
</dbReference>
<sequence length="71" mass="7902">MKKIELGIGDVVQLKKQHPCGSYQWEIYRTGMDFGIKCLGCGRKVMISRRKIEKSVKAVIKKGSESGSSQA</sequence>
<dbReference type="KEGG" id="kme:H0A61_00995"/>
<name>A0A8A0RMH3_9FIRM</name>
<dbReference type="PANTHER" id="PTHR38455">
    <property type="entry name" value="HYPOTHETICAL CYTOSOLIC PROTEIN"/>
    <property type="match status" value="1"/>
</dbReference>
<dbReference type="AlphaFoldDB" id="A0A8A0RMH3"/>
<dbReference type="Pfam" id="PF06107">
    <property type="entry name" value="DUF951"/>
    <property type="match status" value="1"/>
</dbReference>
<evidence type="ECO:0000313" key="2">
    <source>
        <dbReference type="Proteomes" id="UP000662904"/>
    </source>
</evidence>
<evidence type="ECO:0000313" key="1">
    <source>
        <dbReference type="EMBL" id="QSQ08657.1"/>
    </source>
</evidence>